<dbReference type="Proteomes" id="UP000030185">
    <property type="component" value="Unassembled WGS sequence"/>
</dbReference>
<dbReference type="eggNOG" id="COG1359">
    <property type="taxonomic scope" value="Bacteria"/>
</dbReference>
<comment type="caution">
    <text evidence="2">The sequence shown here is derived from an EMBL/GenBank/DDBJ whole genome shotgun (WGS) entry which is preliminary data.</text>
</comment>
<dbReference type="OrthoDB" id="8481042at2"/>
<dbReference type="AlphaFoldDB" id="A0A098LBK7"/>
<sequence>MIVVKVTYAVKPEFASKNRENIALFLEDFSQLNPEEFRYNVYESEDGKTFMHLSHYRNEEIQKELLNVPSFKSFQKQRDESGLEVEPKIEVLNMVGATHLLF</sequence>
<proteinExistence type="predicted"/>
<dbReference type="InterPro" id="IPR007138">
    <property type="entry name" value="ABM_dom"/>
</dbReference>
<dbReference type="Gene3D" id="3.30.70.100">
    <property type="match status" value="1"/>
</dbReference>
<dbReference type="EMBL" id="BBLT01000002">
    <property type="protein sequence ID" value="GAL84281.1"/>
    <property type="molecule type" value="Genomic_DNA"/>
</dbReference>
<evidence type="ECO:0000313" key="2">
    <source>
        <dbReference type="EMBL" id="GAL84281.1"/>
    </source>
</evidence>
<accession>A0A098LBK7</accession>
<evidence type="ECO:0000259" key="1">
    <source>
        <dbReference type="PROSITE" id="PS51725"/>
    </source>
</evidence>
<dbReference type="InterPro" id="IPR011008">
    <property type="entry name" value="Dimeric_a/b-barrel"/>
</dbReference>
<feature type="domain" description="ABM" evidence="1">
    <location>
        <begin position="2"/>
        <end position="91"/>
    </location>
</feature>
<gene>
    <name evidence="2" type="ORF">MYP_1509</name>
</gene>
<evidence type="ECO:0000313" key="3">
    <source>
        <dbReference type="Proteomes" id="UP000030185"/>
    </source>
</evidence>
<keyword evidence="3" id="KW-1185">Reference proteome</keyword>
<reference evidence="2 3" key="1">
    <citation type="submission" date="2014-09" db="EMBL/GenBank/DDBJ databases">
        <title>Sporocytophaga myxococcoides PG-01 genome sequencing.</title>
        <authorList>
            <person name="Liu L."/>
            <person name="Gao P.J."/>
            <person name="Chen G.J."/>
            <person name="Wang L.S."/>
        </authorList>
    </citation>
    <scope>NUCLEOTIDE SEQUENCE [LARGE SCALE GENOMIC DNA]</scope>
    <source>
        <strain evidence="2 3">PG-01</strain>
    </source>
</reference>
<protein>
    <recommendedName>
        <fullName evidence="1">ABM domain-containing protein</fullName>
    </recommendedName>
</protein>
<name>A0A098LBK7_9BACT</name>
<dbReference type="SUPFAM" id="SSF54909">
    <property type="entry name" value="Dimeric alpha+beta barrel"/>
    <property type="match status" value="1"/>
</dbReference>
<dbReference type="RefSeq" id="WP_045460581.1">
    <property type="nucleotide sequence ID" value="NZ_BBLT01000002.1"/>
</dbReference>
<organism evidence="2 3">
    <name type="scientific">Sporocytophaga myxococcoides</name>
    <dbReference type="NCBI Taxonomy" id="153721"/>
    <lineage>
        <taxon>Bacteria</taxon>
        <taxon>Pseudomonadati</taxon>
        <taxon>Bacteroidota</taxon>
        <taxon>Cytophagia</taxon>
        <taxon>Cytophagales</taxon>
        <taxon>Cytophagaceae</taxon>
        <taxon>Sporocytophaga</taxon>
    </lineage>
</organism>
<dbReference type="PROSITE" id="PS51725">
    <property type="entry name" value="ABM"/>
    <property type="match status" value="1"/>
</dbReference>
<dbReference type="STRING" id="153721.MYP_1509"/>